<keyword evidence="2 4" id="KW-0238">DNA-binding</keyword>
<dbReference type="InterPro" id="IPR001647">
    <property type="entry name" value="HTH_TetR"/>
</dbReference>
<dbReference type="PANTHER" id="PTHR47506">
    <property type="entry name" value="TRANSCRIPTIONAL REGULATORY PROTEIN"/>
    <property type="match status" value="1"/>
</dbReference>
<keyword evidence="3" id="KW-0804">Transcription</keyword>
<dbReference type="Gene3D" id="1.10.10.60">
    <property type="entry name" value="Homeodomain-like"/>
    <property type="match status" value="1"/>
</dbReference>
<dbReference type="InterPro" id="IPR011075">
    <property type="entry name" value="TetR_C"/>
</dbReference>
<name>A0ABQ5YWB6_9GAMM</name>
<dbReference type="PROSITE" id="PS50977">
    <property type="entry name" value="HTH_TETR_2"/>
    <property type="match status" value="1"/>
</dbReference>
<organism evidence="6 7">
    <name type="scientific">Psychrobacter pacificensis</name>
    <dbReference type="NCBI Taxonomy" id="112002"/>
    <lineage>
        <taxon>Bacteria</taxon>
        <taxon>Pseudomonadati</taxon>
        <taxon>Pseudomonadota</taxon>
        <taxon>Gammaproteobacteria</taxon>
        <taxon>Moraxellales</taxon>
        <taxon>Moraxellaceae</taxon>
        <taxon>Psychrobacter</taxon>
    </lineage>
</organism>
<sequence length="200" mass="22230">MIKVNTMSAAIKFNREDVSEKAKNLYWEKGYHATSMRNLQDVINMHPGSIYAAFGSKDKLFIESLNRYAADDAKRLADCIEQQDTVLAGLKHFIHTVIVVNKATTPSGMCMIVKTIAELTQNDSPELLAHATEILEGIEASFATLFAQAIDSGEVSAEKNPIELARYLQIQIIGLRTYAQITSDDAAVEKYIDDIFKNIV</sequence>
<accession>A0ABQ5YWB6</accession>
<evidence type="ECO:0000256" key="4">
    <source>
        <dbReference type="PROSITE-ProRule" id="PRU00335"/>
    </source>
</evidence>
<feature type="domain" description="HTH tetR-type" evidence="5">
    <location>
        <begin position="12"/>
        <end position="72"/>
    </location>
</feature>
<proteinExistence type="predicted"/>
<dbReference type="InterPro" id="IPR009057">
    <property type="entry name" value="Homeodomain-like_sf"/>
</dbReference>
<dbReference type="Proteomes" id="UP001156645">
    <property type="component" value="Unassembled WGS sequence"/>
</dbReference>
<dbReference type="Gene3D" id="1.10.357.10">
    <property type="entry name" value="Tetracycline Repressor, domain 2"/>
    <property type="match status" value="1"/>
</dbReference>
<dbReference type="PANTHER" id="PTHR47506:SF8">
    <property type="entry name" value="REPRESSOR OF PUTATIVE XENOBIOTIC REDUCTASE TETR FAMILY-RELATED"/>
    <property type="match status" value="1"/>
</dbReference>
<reference evidence="7" key="1">
    <citation type="journal article" date="2019" name="Int. J. Syst. Evol. Microbiol.">
        <title>The Global Catalogue of Microorganisms (GCM) 10K type strain sequencing project: providing services to taxonomists for standard genome sequencing and annotation.</title>
        <authorList>
            <consortium name="The Broad Institute Genomics Platform"/>
            <consortium name="The Broad Institute Genome Sequencing Center for Infectious Disease"/>
            <person name="Wu L."/>
            <person name="Ma J."/>
        </authorList>
    </citation>
    <scope>NUCLEOTIDE SEQUENCE [LARGE SCALE GENOMIC DNA]</scope>
    <source>
        <strain evidence="7">NBRC 103191</strain>
    </source>
</reference>
<evidence type="ECO:0000313" key="7">
    <source>
        <dbReference type="Proteomes" id="UP001156645"/>
    </source>
</evidence>
<gene>
    <name evidence="6" type="ORF">GCM10007915_04690</name>
</gene>
<dbReference type="InterPro" id="IPR036271">
    <property type="entry name" value="Tet_transcr_reg_TetR-rel_C_sf"/>
</dbReference>
<keyword evidence="7" id="KW-1185">Reference proteome</keyword>
<evidence type="ECO:0000256" key="3">
    <source>
        <dbReference type="ARBA" id="ARBA00023163"/>
    </source>
</evidence>
<protein>
    <submittedName>
        <fullName evidence="6">TetR family transcriptional regulator</fullName>
    </submittedName>
</protein>
<dbReference type="EMBL" id="BSOK01000009">
    <property type="protein sequence ID" value="GLR28231.1"/>
    <property type="molecule type" value="Genomic_DNA"/>
</dbReference>
<evidence type="ECO:0000256" key="2">
    <source>
        <dbReference type="ARBA" id="ARBA00023125"/>
    </source>
</evidence>
<keyword evidence="1" id="KW-0805">Transcription regulation</keyword>
<evidence type="ECO:0000256" key="1">
    <source>
        <dbReference type="ARBA" id="ARBA00023015"/>
    </source>
</evidence>
<dbReference type="SUPFAM" id="SSF46689">
    <property type="entry name" value="Homeodomain-like"/>
    <property type="match status" value="1"/>
</dbReference>
<evidence type="ECO:0000313" key="6">
    <source>
        <dbReference type="EMBL" id="GLR28231.1"/>
    </source>
</evidence>
<dbReference type="SUPFAM" id="SSF48498">
    <property type="entry name" value="Tetracyclin repressor-like, C-terminal domain"/>
    <property type="match status" value="1"/>
</dbReference>
<comment type="caution">
    <text evidence="6">The sequence shown here is derived from an EMBL/GenBank/DDBJ whole genome shotgun (WGS) entry which is preliminary data.</text>
</comment>
<feature type="DNA-binding region" description="H-T-H motif" evidence="4">
    <location>
        <begin position="35"/>
        <end position="54"/>
    </location>
</feature>
<dbReference type="Pfam" id="PF00440">
    <property type="entry name" value="TetR_N"/>
    <property type="match status" value="1"/>
</dbReference>
<evidence type="ECO:0000259" key="5">
    <source>
        <dbReference type="PROSITE" id="PS50977"/>
    </source>
</evidence>
<dbReference type="Pfam" id="PF16925">
    <property type="entry name" value="TetR_C_13"/>
    <property type="match status" value="1"/>
</dbReference>